<evidence type="ECO:0000313" key="2">
    <source>
        <dbReference type="EMBL" id="KAA6376895.1"/>
    </source>
</evidence>
<protein>
    <submittedName>
        <fullName evidence="2">Uncharacterized protein</fullName>
    </submittedName>
</protein>
<evidence type="ECO:0000256" key="1">
    <source>
        <dbReference type="SAM" id="Phobius"/>
    </source>
</evidence>
<keyword evidence="1" id="KW-0812">Transmembrane</keyword>
<dbReference type="OrthoDB" id="7477527at2759"/>
<organism evidence="2 3">
    <name type="scientific">Streblomastix strix</name>
    <dbReference type="NCBI Taxonomy" id="222440"/>
    <lineage>
        <taxon>Eukaryota</taxon>
        <taxon>Metamonada</taxon>
        <taxon>Preaxostyla</taxon>
        <taxon>Oxymonadida</taxon>
        <taxon>Streblomastigidae</taxon>
        <taxon>Streblomastix</taxon>
    </lineage>
</organism>
<dbReference type="AlphaFoldDB" id="A0A5J4V4C0"/>
<gene>
    <name evidence="2" type="ORF">EZS28_027580</name>
</gene>
<reference evidence="2 3" key="1">
    <citation type="submission" date="2019-03" db="EMBL/GenBank/DDBJ databases">
        <title>Single cell metagenomics reveals metabolic interactions within the superorganism composed of flagellate Streblomastix strix and complex community of Bacteroidetes bacteria on its surface.</title>
        <authorList>
            <person name="Treitli S.C."/>
            <person name="Kolisko M."/>
            <person name="Husnik F."/>
            <person name="Keeling P."/>
            <person name="Hampl V."/>
        </authorList>
    </citation>
    <scope>NUCLEOTIDE SEQUENCE [LARGE SCALE GENOMIC DNA]</scope>
    <source>
        <strain evidence="2">ST1C</strain>
    </source>
</reference>
<dbReference type="Proteomes" id="UP000324800">
    <property type="component" value="Unassembled WGS sequence"/>
</dbReference>
<name>A0A5J4V4C0_9EUKA</name>
<accession>A0A5J4V4C0</accession>
<evidence type="ECO:0000313" key="3">
    <source>
        <dbReference type="Proteomes" id="UP000324800"/>
    </source>
</evidence>
<dbReference type="EMBL" id="SNRW01010207">
    <property type="protein sequence ID" value="KAA6376895.1"/>
    <property type="molecule type" value="Genomic_DNA"/>
</dbReference>
<feature type="transmembrane region" description="Helical" evidence="1">
    <location>
        <begin position="68"/>
        <end position="88"/>
    </location>
</feature>
<keyword evidence="1" id="KW-0472">Membrane</keyword>
<proteinExistence type="predicted"/>
<sequence length="248" mass="28684">MIWNIQPTLDLLATSTTKLLQRYGTTNIKDKQAQQIDTFSNSWTNEILLVHPQIPIFSRQISYLNKKIILAIVIAPWWLGQPWFIILMNQSNKYLIHGQSSQCLIKGLNKENQKSFLPPGKIAAFLMSQKWQKDRMFLTQIQDRIGLSRGAQQLLIDRRRFETQRHYLYAMRTLAEFSYEHGPSIDQLLSISPGFLLLEVINWFTRQNPSAFSANTLQSCLNSTHSLIFIILQTALTPSKMAYRAILN</sequence>
<keyword evidence="1" id="KW-1133">Transmembrane helix</keyword>
<comment type="caution">
    <text evidence="2">The sequence shown here is derived from an EMBL/GenBank/DDBJ whole genome shotgun (WGS) entry which is preliminary data.</text>
</comment>